<evidence type="ECO:0000313" key="9">
    <source>
        <dbReference type="Proteomes" id="UP001231189"/>
    </source>
</evidence>
<keyword evidence="5" id="KW-1133">Transmembrane helix</keyword>
<keyword evidence="1" id="KW-0489">Methyltransferase</keyword>
<keyword evidence="3" id="KW-0949">S-adenosyl-L-methionine</keyword>
<evidence type="ECO:0000256" key="5">
    <source>
        <dbReference type="SAM" id="Phobius"/>
    </source>
</evidence>
<dbReference type="SUPFAM" id="SSF46785">
    <property type="entry name" value="Winged helix' DNA-binding domain"/>
    <property type="match status" value="1"/>
</dbReference>
<evidence type="ECO:0000256" key="4">
    <source>
        <dbReference type="SAM" id="MobiDB-lite"/>
    </source>
</evidence>
<evidence type="ECO:0000313" key="8">
    <source>
        <dbReference type="EMBL" id="KAK1654060.1"/>
    </source>
</evidence>
<dbReference type="InterPro" id="IPR001077">
    <property type="entry name" value="COMT_C"/>
</dbReference>
<dbReference type="Proteomes" id="UP001231189">
    <property type="component" value="Unassembled WGS sequence"/>
</dbReference>
<dbReference type="InterPro" id="IPR036390">
    <property type="entry name" value="WH_DNA-bd_sf"/>
</dbReference>
<dbReference type="SUPFAM" id="SSF53335">
    <property type="entry name" value="S-adenosyl-L-methionine-dependent methyltransferases"/>
    <property type="match status" value="1"/>
</dbReference>
<keyword evidence="5" id="KW-0472">Membrane</keyword>
<dbReference type="InterPro" id="IPR036388">
    <property type="entry name" value="WH-like_DNA-bd_sf"/>
</dbReference>
<dbReference type="GO" id="GO:0008171">
    <property type="term" value="F:O-methyltransferase activity"/>
    <property type="evidence" value="ECO:0007669"/>
    <property type="project" value="InterPro"/>
</dbReference>
<evidence type="ECO:0000259" key="6">
    <source>
        <dbReference type="Pfam" id="PF00891"/>
    </source>
</evidence>
<dbReference type="PROSITE" id="PS51683">
    <property type="entry name" value="SAM_OMT_II"/>
    <property type="match status" value="1"/>
</dbReference>
<keyword evidence="2" id="KW-0808">Transferase</keyword>
<evidence type="ECO:0000256" key="3">
    <source>
        <dbReference type="ARBA" id="ARBA00022691"/>
    </source>
</evidence>
<accession>A0AAD8SN07</accession>
<evidence type="ECO:0000256" key="1">
    <source>
        <dbReference type="ARBA" id="ARBA00022603"/>
    </source>
</evidence>
<evidence type="ECO:0000259" key="7">
    <source>
        <dbReference type="Pfam" id="PF08100"/>
    </source>
</evidence>
<feature type="region of interest" description="Disordered" evidence="4">
    <location>
        <begin position="306"/>
        <end position="328"/>
    </location>
</feature>
<feature type="domain" description="O-methyltransferase C-terminal" evidence="6">
    <location>
        <begin position="146"/>
        <end position="298"/>
    </location>
</feature>
<dbReference type="Gene3D" id="3.40.50.150">
    <property type="entry name" value="Vaccinia Virus protein VP39"/>
    <property type="match status" value="1"/>
</dbReference>
<dbReference type="Pfam" id="PF00891">
    <property type="entry name" value="Methyltransf_2"/>
    <property type="match status" value="1"/>
</dbReference>
<name>A0AAD8SN07_LOLMU</name>
<feature type="domain" description="O-methyltransferase dimerisation" evidence="7">
    <location>
        <begin position="23"/>
        <end position="107"/>
    </location>
</feature>
<dbReference type="Gene3D" id="1.10.10.10">
    <property type="entry name" value="Winged helix-like DNA-binding domain superfamily/Winged helix DNA-binding domain"/>
    <property type="match status" value="1"/>
</dbReference>
<protein>
    <recommendedName>
        <fullName evidence="10">O-methyltransferase ZRP4</fullName>
    </recommendedName>
</protein>
<dbReference type="GO" id="GO:0046983">
    <property type="term" value="F:protein dimerization activity"/>
    <property type="evidence" value="ECO:0007669"/>
    <property type="project" value="InterPro"/>
</dbReference>
<dbReference type="GO" id="GO:0032259">
    <property type="term" value="P:methylation"/>
    <property type="evidence" value="ECO:0007669"/>
    <property type="project" value="UniProtKB-KW"/>
</dbReference>
<reference evidence="8" key="1">
    <citation type="submission" date="2023-07" db="EMBL/GenBank/DDBJ databases">
        <title>A chromosome-level genome assembly of Lolium multiflorum.</title>
        <authorList>
            <person name="Chen Y."/>
            <person name="Copetti D."/>
            <person name="Kolliker R."/>
            <person name="Studer B."/>
        </authorList>
    </citation>
    <scope>NUCLEOTIDE SEQUENCE</scope>
    <source>
        <strain evidence="8">02402/16</strain>
        <tissue evidence="8">Leaf</tissue>
    </source>
</reference>
<organism evidence="8 9">
    <name type="scientific">Lolium multiflorum</name>
    <name type="common">Italian ryegrass</name>
    <name type="synonym">Lolium perenne subsp. multiflorum</name>
    <dbReference type="NCBI Taxonomy" id="4521"/>
    <lineage>
        <taxon>Eukaryota</taxon>
        <taxon>Viridiplantae</taxon>
        <taxon>Streptophyta</taxon>
        <taxon>Embryophyta</taxon>
        <taxon>Tracheophyta</taxon>
        <taxon>Spermatophyta</taxon>
        <taxon>Magnoliopsida</taxon>
        <taxon>Liliopsida</taxon>
        <taxon>Poales</taxon>
        <taxon>Poaceae</taxon>
        <taxon>BOP clade</taxon>
        <taxon>Pooideae</taxon>
        <taxon>Poodae</taxon>
        <taxon>Poeae</taxon>
        <taxon>Poeae Chloroplast Group 2 (Poeae type)</taxon>
        <taxon>Loliodinae</taxon>
        <taxon>Loliinae</taxon>
        <taxon>Lolium</taxon>
    </lineage>
</organism>
<comment type="caution">
    <text evidence="8">The sequence shown here is derived from an EMBL/GenBank/DDBJ whole genome shotgun (WGS) entry which is preliminary data.</text>
</comment>
<sequence length="516" mass="54834">MTLKLLAEVSPQELLVCLAELHNHFLGYVKSMSLKCAVDLGIPEAIHRRGGTATLADIATDTKVHPAKVADLQRVMELLTASGIFSTSTAGEDDVLYGLTTTCRFLVGWHNLSPMVPFLLNPLVVTSFFSMPDWFRSEPAPAGAGSLFELAHGCSQWERASKDAEFSGVLNGSMAADSQVFLEVIIMDKGRIFRGLSSLVDVGGGKGAGTKAIASAFPRIKCTVMDLPHVIADGAGAGHENLQFVAGDMFQSIPSADAVVLKNILHDWGHDDCVKILQRCKEAIPARNAGGKVIIIDMSNLAFPKPKPQNFPTNTAAPPSNPPPNPIRHRHRHRLAMAGAARLLLLLAAASLLASPPAASARPCGHAQTLLISFSSFSRPNPDPANPAPLTTTVVTVLRVRRLGPHLQIRRPAEPLPAAVAASAHTDTAASSSSSFQERAKDILVVVSGLLFGFGCGALTAASMYLVWSLIASTAASPYDELYSDDDEDEVSDSDSPKKAGYVIIHDTEDFVGGKN</sequence>
<feature type="transmembrane region" description="Helical" evidence="5">
    <location>
        <begin position="443"/>
        <end position="468"/>
    </location>
</feature>
<evidence type="ECO:0000256" key="2">
    <source>
        <dbReference type="ARBA" id="ARBA00022679"/>
    </source>
</evidence>
<proteinExistence type="predicted"/>
<dbReference type="InterPro" id="IPR029063">
    <property type="entry name" value="SAM-dependent_MTases_sf"/>
</dbReference>
<keyword evidence="5" id="KW-0812">Transmembrane</keyword>
<evidence type="ECO:0008006" key="10">
    <source>
        <dbReference type="Google" id="ProtNLM"/>
    </source>
</evidence>
<dbReference type="InterPro" id="IPR012967">
    <property type="entry name" value="COMT_dimerisation"/>
</dbReference>
<dbReference type="InterPro" id="IPR016461">
    <property type="entry name" value="COMT-like"/>
</dbReference>
<dbReference type="PANTHER" id="PTHR11746">
    <property type="entry name" value="O-METHYLTRANSFERASE"/>
    <property type="match status" value="1"/>
</dbReference>
<keyword evidence="9" id="KW-1185">Reference proteome</keyword>
<gene>
    <name evidence="8" type="ORF">QYE76_071865</name>
</gene>
<dbReference type="EMBL" id="JAUUTY010000004">
    <property type="protein sequence ID" value="KAK1654060.1"/>
    <property type="molecule type" value="Genomic_DNA"/>
</dbReference>
<dbReference type="Pfam" id="PF08100">
    <property type="entry name" value="Dimerisation"/>
    <property type="match status" value="1"/>
</dbReference>
<dbReference type="AlphaFoldDB" id="A0AAD8SN07"/>